<organism evidence="7 8">
    <name type="scientific">Sulfuriferula nivalis</name>
    <dbReference type="NCBI Taxonomy" id="2675298"/>
    <lineage>
        <taxon>Bacteria</taxon>
        <taxon>Pseudomonadati</taxon>
        <taxon>Pseudomonadota</taxon>
        <taxon>Betaproteobacteria</taxon>
        <taxon>Nitrosomonadales</taxon>
        <taxon>Sulfuricellaceae</taxon>
        <taxon>Sulfuriferula</taxon>
    </lineage>
</organism>
<dbReference type="GO" id="GO:0009432">
    <property type="term" value="P:SOS response"/>
    <property type="evidence" value="ECO:0007669"/>
    <property type="project" value="UniProtKB-KW"/>
</dbReference>
<reference evidence="8" key="1">
    <citation type="submission" date="2019-11" db="EMBL/GenBank/DDBJ databases">
        <title>Isolation and characterization of a novel species in the genus Sulfuriferula.</title>
        <authorList>
            <person name="Mochizuki J."/>
            <person name="Kojima H."/>
            <person name="Fukui M."/>
        </authorList>
    </citation>
    <scope>NUCLEOTIDE SEQUENCE [LARGE SCALE GENOMIC DNA]</scope>
    <source>
        <strain evidence="8">SGTM</strain>
    </source>
</reference>
<keyword evidence="2" id="KW-0227">DNA damage</keyword>
<dbReference type="Pfam" id="PF13438">
    <property type="entry name" value="DUF4113"/>
    <property type="match status" value="1"/>
</dbReference>
<evidence type="ECO:0000256" key="5">
    <source>
        <dbReference type="ARBA" id="ARBA00023236"/>
    </source>
</evidence>
<evidence type="ECO:0000256" key="1">
    <source>
        <dbReference type="ARBA" id="ARBA00010945"/>
    </source>
</evidence>
<evidence type="ECO:0000259" key="6">
    <source>
        <dbReference type="PROSITE" id="PS50173"/>
    </source>
</evidence>
<dbReference type="GO" id="GO:0042276">
    <property type="term" value="P:error-prone translesion synthesis"/>
    <property type="evidence" value="ECO:0007669"/>
    <property type="project" value="TreeGrafter"/>
</dbReference>
<dbReference type="EMBL" id="AP021881">
    <property type="protein sequence ID" value="BBP00733.1"/>
    <property type="molecule type" value="Genomic_DNA"/>
</dbReference>
<evidence type="ECO:0000256" key="2">
    <source>
        <dbReference type="ARBA" id="ARBA00022763"/>
    </source>
</evidence>
<keyword evidence="5" id="KW-0742">SOS response</keyword>
<dbReference type="InterPro" id="IPR043502">
    <property type="entry name" value="DNA/RNA_pol_sf"/>
</dbReference>
<dbReference type="GO" id="GO:0003887">
    <property type="term" value="F:DNA-directed DNA polymerase activity"/>
    <property type="evidence" value="ECO:0007669"/>
    <property type="project" value="TreeGrafter"/>
</dbReference>
<gene>
    <name evidence="7" type="primary">umuC</name>
    <name evidence="7" type="ORF">SFSGTM_14410</name>
</gene>
<dbReference type="NCBIfam" id="NF002955">
    <property type="entry name" value="PRK03609.1"/>
    <property type="match status" value="1"/>
</dbReference>
<dbReference type="PANTHER" id="PTHR11076:SF34">
    <property type="entry name" value="PROTEIN UMUC"/>
    <property type="match status" value="1"/>
</dbReference>
<evidence type="ECO:0000256" key="3">
    <source>
        <dbReference type="ARBA" id="ARBA00023199"/>
    </source>
</evidence>
<dbReference type="InterPro" id="IPR043128">
    <property type="entry name" value="Rev_trsase/Diguanyl_cyclase"/>
</dbReference>
<comment type="similarity">
    <text evidence="1">Belongs to the DNA polymerase type-Y family.</text>
</comment>
<dbReference type="InterPro" id="IPR025188">
    <property type="entry name" value="DUF4113"/>
</dbReference>
<name>A0A809S8R9_9PROT</name>
<dbReference type="GO" id="GO:0003684">
    <property type="term" value="F:damaged DNA binding"/>
    <property type="evidence" value="ECO:0007669"/>
    <property type="project" value="InterPro"/>
</dbReference>
<evidence type="ECO:0000256" key="4">
    <source>
        <dbReference type="ARBA" id="ARBA00023204"/>
    </source>
</evidence>
<sequence length="439" mass="48534">MTFAESQSALPKRIALIDVNNCYVSCERLFRPDLIGKPVVVLSNNDGCVVARSAEVKALGVPMAAPWFKLKALAKQHGIIALSSNYPLYADMSNRIMSMLARFSPYQEIYSIDECFLDLTGYTHFDLTDYAQTMRQQIRQWLSLPVCVGIASTKTLAKLANHIAKKNDVWNGVCDLTTLDAKALRHTLTQIDVSEVWGVGRQHTAALHAVGIKTVQDLRDADANMIRKRYSVVLERTVQELQGISCMVMDDVAPAKQQIMSSRSFGQAVYTLNDLAEAVTLYVSRAAEKLRRQHSVAGAIQIHLKTNPHKPKEPQYHPSIIIPLTEATSDTLTLNAAALRGLKQIFRSGYAYSKAGVMLMELSSGHQATANLFTDMAQQQKRTSLMQTLDAVNLRFGKNSLGAGIVGITTRRDWSMKQGGKSPNYTTRWDELAVVSALG</sequence>
<dbReference type="KEGG" id="sniv:SFSGTM_14410"/>
<dbReference type="Gene3D" id="3.30.70.270">
    <property type="match status" value="1"/>
</dbReference>
<keyword evidence="4" id="KW-0234">DNA repair</keyword>
<dbReference type="InterPro" id="IPR017961">
    <property type="entry name" value="DNA_pol_Y-fam_little_finger"/>
</dbReference>
<dbReference type="PANTHER" id="PTHR11076">
    <property type="entry name" value="DNA REPAIR POLYMERASE UMUC / TRANSFERASE FAMILY MEMBER"/>
    <property type="match status" value="1"/>
</dbReference>
<dbReference type="Proteomes" id="UP000463939">
    <property type="component" value="Chromosome"/>
</dbReference>
<dbReference type="GO" id="GO:0005829">
    <property type="term" value="C:cytosol"/>
    <property type="evidence" value="ECO:0007669"/>
    <property type="project" value="TreeGrafter"/>
</dbReference>
<dbReference type="InterPro" id="IPR050116">
    <property type="entry name" value="DNA_polymerase-Y"/>
</dbReference>
<dbReference type="InterPro" id="IPR001126">
    <property type="entry name" value="UmuC"/>
</dbReference>
<dbReference type="Pfam" id="PF00817">
    <property type="entry name" value="IMS"/>
    <property type="match status" value="1"/>
</dbReference>
<dbReference type="Pfam" id="PF11799">
    <property type="entry name" value="IMS_C"/>
    <property type="match status" value="1"/>
</dbReference>
<keyword evidence="8" id="KW-1185">Reference proteome</keyword>
<keyword evidence="3" id="KW-0741">SOS mutagenesis</keyword>
<proteinExistence type="inferred from homology"/>
<accession>A0A809S8R9</accession>
<evidence type="ECO:0000313" key="7">
    <source>
        <dbReference type="EMBL" id="BBP00733.1"/>
    </source>
</evidence>
<dbReference type="RefSeq" id="WP_162084610.1">
    <property type="nucleotide sequence ID" value="NZ_AP021881.1"/>
</dbReference>
<feature type="domain" description="UmuC" evidence="6">
    <location>
        <begin position="14"/>
        <end position="200"/>
    </location>
</feature>
<dbReference type="Gene3D" id="3.40.1170.60">
    <property type="match status" value="1"/>
</dbReference>
<protein>
    <submittedName>
        <fullName evidence="7">DNA polymerase V subunit UmuC</fullName>
    </submittedName>
</protein>
<dbReference type="CDD" id="cd01700">
    <property type="entry name" value="PolY_Pol_V_umuC"/>
    <property type="match status" value="1"/>
</dbReference>
<dbReference type="PROSITE" id="PS50173">
    <property type="entry name" value="UMUC"/>
    <property type="match status" value="1"/>
</dbReference>
<dbReference type="SUPFAM" id="SSF56672">
    <property type="entry name" value="DNA/RNA polymerases"/>
    <property type="match status" value="1"/>
</dbReference>
<dbReference type="AlphaFoldDB" id="A0A809S8R9"/>
<dbReference type="GO" id="GO:0006281">
    <property type="term" value="P:DNA repair"/>
    <property type="evidence" value="ECO:0007669"/>
    <property type="project" value="UniProtKB-KW"/>
</dbReference>
<dbReference type="Gene3D" id="1.10.150.20">
    <property type="entry name" value="5' to 3' exonuclease, C-terminal subdomain"/>
    <property type="match status" value="1"/>
</dbReference>
<evidence type="ECO:0000313" key="8">
    <source>
        <dbReference type="Proteomes" id="UP000463939"/>
    </source>
</evidence>